<dbReference type="AlphaFoldDB" id="A0A1H1NQI1"/>
<evidence type="ECO:0000313" key="4">
    <source>
        <dbReference type="Proteomes" id="UP000182272"/>
    </source>
</evidence>
<dbReference type="EMBL" id="LT629777">
    <property type="protein sequence ID" value="SDS01222.1"/>
    <property type="molecule type" value="Genomic_DNA"/>
</dbReference>
<evidence type="ECO:0000313" key="5">
    <source>
        <dbReference type="Proteomes" id="UP000199524"/>
    </source>
</evidence>
<evidence type="ECO:0000256" key="1">
    <source>
        <dbReference type="SAM" id="Phobius"/>
    </source>
</evidence>
<dbReference type="EMBL" id="LT629972">
    <property type="protein sequence ID" value="SEI11944.1"/>
    <property type="molecule type" value="Genomic_DNA"/>
</dbReference>
<evidence type="ECO:0000313" key="3">
    <source>
        <dbReference type="EMBL" id="SEI11944.1"/>
    </source>
</evidence>
<dbReference type="Pfam" id="PF05437">
    <property type="entry name" value="AzlD"/>
    <property type="match status" value="1"/>
</dbReference>
<protein>
    <submittedName>
        <fullName evidence="2">Branched-chain amino acid transport protein (AzlD)</fullName>
    </submittedName>
</protein>
<feature type="transmembrane region" description="Helical" evidence="1">
    <location>
        <begin position="94"/>
        <end position="113"/>
    </location>
</feature>
<name>A0A1H1NQI1_9PSED</name>
<keyword evidence="5" id="KW-1185">Reference proteome</keyword>
<keyword evidence="1" id="KW-0472">Membrane</keyword>
<feature type="transmembrane region" description="Helical" evidence="1">
    <location>
        <begin position="69"/>
        <end position="88"/>
    </location>
</feature>
<reference evidence="2 4" key="1">
    <citation type="submission" date="2016-10" db="EMBL/GenBank/DDBJ databases">
        <authorList>
            <person name="de Groot N.N."/>
        </authorList>
    </citation>
    <scope>NUCLEOTIDE SEQUENCE [LARGE SCALE GENOMIC DNA]</scope>
    <source>
        <strain evidence="2">ATCC 23835</strain>
        <strain evidence="3 4">LMG 2158</strain>
    </source>
</reference>
<reference evidence="5" key="2">
    <citation type="submission" date="2016-10" db="EMBL/GenBank/DDBJ databases">
        <authorList>
            <person name="Varghese N."/>
            <person name="Submissions S."/>
        </authorList>
    </citation>
    <scope>NUCLEOTIDE SEQUENCE [LARGE SCALE GENOMIC DNA]</scope>
    <source>
        <strain evidence="5">ATCC 23835</strain>
    </source>
</reference>
<keyword evidence="1" id="KW-1133">Transmembrane helix</keyword>
<dbReference type="RefSeq" id="WP_010444762.1">
    <property type="nucleotide sequence ID" value="NZ_CP087202.1"/>
</dbReference>
<organism evidence="2 5">
    <name type="scientific">Pseudomonas asplenii</name>
    <dbReference type="NCBI Taxonomy" id="53407"/>
    <lineage>
        <taxon>Bacteria</taxon>
        <taxon>Pseudomonadati</taxon>
        <taxon>Pseudomonadota</taxon>
        <taxon>Gammaproteobacteria</taxon>
        <taxon>Pseudomonadales</taxon>
        <taxon>Pseudomonadaceae</taxon>
        <taxon>Pseudomonas</taxon>
    </lineage>
</organism>
<gene>
    <name evidence="3" type="ORF">SAMN05216581_2388</name>
    <name evidence="2" type="ORF">SAMN05216598_0235</name>
</gene>
<dbReference type="Proteomes" id="UP000199524">
    <property type="component" value="Chromosome I"/>
</dbReference>
<evidence type="ECO:0000313" key="2">
    <source>
        <dbReference type="EMBL" id="SDS01222.1"/>
    </source>
</evidence>
<dbReference type="InterPro" id="IPR008407">
    <property type="entry name" value="Brnchd-chn_aa_trnsp_AzlD"/>
</dbReference>
<keyword evidence="1" id="KW-0812">Transmembrane</keyword>
<accession>A0A1H6NAI3</accession>
<dbReference type="GeneID" id="300205289"/>
<sequence>MNNWTLILVASLASYSLRAIPILVFHKFQIASDGLIYRFLNYAAFGVMGGIIYSALLGEHYYNDWMGHFDNHLALLKLATLCLAVFIAARFRGVFKTLFICLGFFIAMTFFVGA</sequence>
<feature type="transmembrane region" description="Helical" evidence="1">
    <location>
        <begin position="35"/>
        <end position="57"/>
    </location>
</feature>
<dbReference type="Proteomes" id="UP000182272">
    <property type="component" value="Chromosome I"/>
</dbReference>
<proteinExistence type="predicted"/>
<dbReference type="OrthoDB" id="7023527at2"/>
<accession>A0A1H1NQI1</accession>